<accession>C6EQJ3</accession>
<protein>
    <submittedName>
        <fullName evidence="1">ASL1 fusion protein</fullName>
    </submittedName>
</protein>
<proteinExistence type="evidence at transcript level"/>
<evidence type="ECO:0000313" key="1">
    <source>
        <dbReference type="EMBL" id="ACD47055.1"/>
    </source>
</evidence>
<dbReference type="AlphaFoldDB" id="C6EQJ3"/>
<reference evidence="1" key="1">
    <citation type="submission" date="2007-10" db="EMBL/GenBank/DDBJ databases">
        <title>An active antisense promoter in mouse L1 retrotransposons has implications for fusion gene expression and epigenetic control.</title>
        <authorList>
            <person name="Li J."/>
            <person name="Symer D.E."/>
        </authorList>
    </citation>
    <scope>NUCLEOTIDE SEQUENCE</scope>
    <source>
        <strain evidence="1">DBA/2J</strain>
        <tissue evidence="1">Testis</tissue>
    </source>
</reference>
<dbReference type="PROSITE" id="PS51257">
    <property type="entry name" value="PROKAR_LIPOPROTEIN"/>
    <property type="match status" value="1"/>
</dbReference>
<sequence length="48" mass="5113">MRCAFKSGSSFSGVLGCPGLGEMGVLHSDDDSTELVSCSLSKFRKKQE</sequence>
<dbReference type="EMBL" id="EU234033">
    <property type="protein sequence ID" value="ACD47055.1"/>
    <property type="molecule type" value="mRNA"/>
</dbReference>
<organism evidence="1">
    <name type="scientific">Mus musculus</name>
    <name type="common">Mouse</name>
    <dbReference type="NCBI Taxonomy" id="10090"/>
    <lineage>
        <taxon>Eukaryota</taxon>
        <taxon>Metazoa</taxon>
        <taxon>Chordata</taxon>
        <taxon>Craniata</taxon>
        <taxon>Vertebrata</taxon>
        <taxon>Euteleostomi</taxon>
        <taxon>Mammalia</taxon>
        <taxon>Eutheria</taxon>
        <taxon>Euarchontoglires</taxon>
        <taxon>Glires</taxon>
        <taxon>Rodentia</taxon>
        <taxon>Myomorpha</taxon>
        <taxon>Muroidea</taxon>
        <taxon>Muridae</taxon>
        <taxon>Murinae</taxon>
        <taxon>Mus</taxon>
        <taxon>Mus</taxon>
    </lineage>
</organism>
<name>C6EQJ3_MOUSE</name>